<organism evidence="2 3">
    <name type="scientific">Roseicyclus elongatus DSM 19469</name>
    <dbReference type="NCBI Taxonomy" id="1294273"/>
    <lineage>
        <taxon>Bacteria</taxon>
        <taxon>Pseudomonadati</taxon>
        <taxon>Pseudomonadota</taxon>
        <taxon>Alphaproteobacteria</taxon>
        <taxon>Rhodobacterales</taxon>
        <taxon>Roseobacteraceae</taxon>
        <taxon>Roseicyclus</taxon>
    </lineage>
</organism>
<dbReference type="EMBL" id="CP004372">
    <property type="protein sequence ID" value="AHM02832.1"/>
    <property type="molecule type" value="Genomic_DNA"/>
</dbReference>
<keyword evidence="1" id="KW-0812">Transmembrane</keyword>
<dbReference type="RefSeq" id="WP_025310740.1">
    <property type="nucleotide sequence ID" value="NZ_CP004372.1"/>
</dbReference>
<feature type="transmembrane region" description="Helical" evidence="1">
    <location>
        <begin position="97"/>
        <end position="130"/>
    </location>
</feature>
<keyword evidence="3" id="KW-1185">Reference proteome</keyword>
<feature type="transmembrane region" description="Helical" evidence="1">
    <location>
        <begin position="261"/>
        <end position="288"/>
    </location>
</feature>
<dbReference type="AlphaFoldDB" id="W8RYA9"/>
<proteinExistence type="predicted"/>
<evidence type="ECO:0000256" key="1">
    <source>
        <dbReference type="SAM" id="Phobius"/>
    </source>
</evidence>
<dbReference type="OrthoDB" id="7841833at2"/>
<protein>
    <submittedName>
        <fullName evidence="2">Uncharacterized protein</fullName>
    </submittedName>
</protein>
<dbReference type="PATRIC" id="fig|1294273.3.peg.379"/>
<sequence length="294" mass="30132">MTRRAILVAIAGLLALAIGVAGLLGRGTWNPAIHPAEAAAEEIALSTATVYISLRAINAALSVAQDIELGASLGAQASLQPLKVLEPVDDTVERVASVVFTVAAGAALASVGLAPVASIGLILLGLGLLARVGRLLFPERADGLLPYGRQAERVGATLGLILPLVFALGVNLGEVVTQPQWQTAMADLRSMTEEANILIGAGASDVPDAADAGNPGAGVFQRLGDWVDGMGDGVGAAFESSQRYLAAAQVFLDEADDLFRASLTIIGIFALRMVVLPALLLWGALALMRRSVAG</sequence>
<dbReference type="KEGG" id="red:roselon_00387"/>
<keyword evidence="1" id="KW-0472">Membrane</keyword>
<gene>
    <name evidence="2" type="ORF">roselon_00387</name>
</gene>
<dbReference type="eggNOG" id="ENOG502ZFH2">
    <property type="taxonomic scope" value="Bacteria"/>
</dbReference>
<reference evidence="2 3" key="1">
    <citation type="submission" date="2013-03" db="EMBL/GenBank/DDBJ databases">
        <authorList>
            <person name="Fiebig A."/>
            <person name="Goeker M."/>
            <person name="Klenk H.-P.P."/>
        </authorList>
    </citation>
    <scope>NUCLEOTIDE SEQUENCE [LARGE SCALE GENOMIC DNA]</scope>
    <source>
        <strain evidence="3">DSM 19469</strain>
    </source>
</reference>
<evidence type="ECO:0000313" key="2">
    <source>
        <dbReference type="EMBL" id="AHM02832.1"/>
    </source>
</evidence>
<dbReference type="Proteomes" id="UP000019593">
    <property type="component" value="Chromosome"/>
</dbReference>
<dbReference type="STRING" id="1294273.roselon_00387"/>
<dbReference type="HOGENOM" id="CLU_946222_0_0_5"/>
<accession>W8RYA9</accession>
<feature type="transmembrane region" description="Helical" evidence="1">
    <location>
        <begin position="151"/>
        <end position="172"/>
    </location>
</feature>
<evidence type="ECO:0000313" key="3">
    <source>
        <dbReference type="Proteomes" id="UP000019593"/>
    </source>
</evidence>
<name>W8RYA9_9RHOB</name>
<keyword evidence="1" id="KW-1133">Transmembrane helix</keyword>